<dbReference type="OrthoDB" id="2198436at2759"/>
<evidence type="ECO:0000313" key="1">
    <source>
        <dbReference type="EMBL" id="KCZ81307.1"/>
    </source>
</evidence>
<gene>
    <name evidence="1" type="ORF">H312_01303</name>
</gene>
<reference evidence="2" key="1">
    <citation type="submission" date="2013-02" db="EMBL/GenBank/DDBJ databases">
        <authorList>
            <consortium name="The Broad Institute Genome Sequencing Platform"/>
            <person name="Cuomo C."/>
            <person name="Becnel J."/>
            <person name="Sanscrainte N."/>
            <person name="Walker B."/>
            <person name="Young S.K."/>
            <person name="Zeng Q."/>
            <person name="Gargeya S."/>
            <person name="Fitzgerald M."/>
            <person name="Haas B."/>
            <person name="Abouelleil A."/>
            <person name="Alvarado L."/>
            <person name="Arachchi H.M."/>
            <person name="Berlin A.M."/>
            <person name="Chapman S.B."/>
            <person name="Dewar J."/>
            <person name="Goldberg J."/>
            <person name="Griggs A."/>
            <person name="Gujja S."/>
            <person name="Hansen M."/>
            <person name="Howarth C."/>
            <person name="Imamovic A."/>
            <person name="Larimer J."/>
            <person name="McCowan C."/>
            <person name="Murphy C."/>
            <person name="Neiman D."/>
            <person name="Pearson M."/>
            <person name="Priest M."/>
            <person name="Roberts A."/>
            <person name="Saif S."/>
            <person name="Shea T."/>
            <person name="Sisk P."/>
            <person name="Sykes S."/>
            <person name="Wortman J."/>
            <person name="Nusbaum C."/>
            <person name="Birren B."/>
        </authorList>
    </citation>
    <scope>NUCLEOTIDE SEQUENCE [LARGE SCALE GENOMIC DNA]</scope>
    <source>
        <strain evidence="2">PRA339</strain>
    </source>
</reference>
<sequence>MEARKILENFFKKLLFLKNVKDLKNIFSKFTQENSYETIRESKRFNKSNEVLTNKNIILIKNYNFTSKECFLSSLYFRKEMCKELGIFYEEVFDFENSEDNTEKEEINYFDTFSSEMESEDDIDEDKRRTGIKGIKETFKNIFKKNKK</sequence>
<reference evidence="1 2" key="2">
    <citation type="submission" date="2014-03" db="EMBL/GenBank/DDBJ databases">
        <title>The Genome Sequence of Anncaliia algerae insect isolate PRA339.</title>
        <authorList>
            <consortium name="The Broad Institute Genome Sequencing Platform"/>
            <consortium name="The Broad Institute Genome Sequencing Center for Infectious Disease"/>
            <person name="Cuomo C."/>
            <person name="Becnel J."/>
            <person name="Sanscrainte N."/>
            <person name="Walker B."/>
            <person name="Young S.K."/>
            <person name="Zeng Q."/>
            <person name="Gargeya S."/>
            <person name="Fitzgerald M."/>
            <person name="Haas B."/>
            <person name="Abouelleil A."/>
            <person name="Alvarado L."/>
            <person name="Arachchi H.M."/>
            <person name="Berlin A.M."/>
            <person name="Chapman S.B."/>
            <person name="Dewar J."/>
            <person name="Goldberg J."/>
            <person name="Griggs A."/>
            <person name="Gujja S."/>
            <person name="Hansen M."/>
            <person name="Howarth C."/>
            <person name="Imamovic A."/>
            <person name="Larimer J."/>
            <person name="McCowan C."/>
            <person name="Murphy C."/>
            <person name="Neiman D."/>
            <person name="Pearson M."/>
            <person name="Priest M."/>
            <person name="Roberts A."/>
            <person name="Saif S."/>
            <person name="Shea T."/>
            <person name="Sisk P."/>
            <person name="Sykes S."/>
            <person name="Wortman J."/>
            <person name="Nusbaum C."/>
            <person name="Birren B."/>
        </authorList>
    </citation>
    <scope>NUCLEOTIDE SEQUENCE [LARGE SCALE GENOMIC DNA]</scope>
    <source>
        <strain evidence="1 2">PRA339</strain>
    </source>
</reference>
<evidence type="ECO:0000313" key="2">
    <source>
        <dbReference type="Proteomes" id="UP000030655"/>
    </source>
</evidence>
<protein>
    <submittedName>
        <fullName evidence="1">Uncharacterized protein</fullName>
    </submittedName>
</protein>
<dbReference type="Proteomes" id="UP000030655">
    <property type="component" value="Unassembled WGS sequence"/>
</dbReference>
<name>A0A059F2G9_9MICR</name>
<organism evidence="1 2">
    <name type="scientific">Anncaliia algerae PRA339</name>
    <dbReference type="NCBI Taxonomy" id="1288291"/>
    <lineage>
        <taxon>Eukaryota</taxon>
        <taxon>Fungi</taxon>
        <taxon>Fungi incertae sedis</taxon>
        <taxon>Microsporidia</taxon>
        <taxon>Tubulinosematoidea</taxon>
        <taxon>Tubulinosematidae</taxon>
        <taxon>Anncaliia</taxon>
    </lineage>
</organism>
<dbReference type="HOGENOM" id="CLU_1795978_0_0_1"/>
<dbReference type="VEuPathDB" id="MicrosporidiaDB:H312_01303"/>
<accession>A0A059F2G9</accession>
<keyword evidence="2" id="KW-1185">Reference proteome</keyword>
<dbReference type="AlphaFoldDB" id="A0A059F2G9"/>
<dbReference type="EMBL" id="KK365145">
    <property type="protein sequence ID" value="KCZ81307.1"/>
    <property type="molecule type" value="Genomic_DNA"/>
</dbReference>
<proteinExistence type="predicted"/>